<accession>A0ACB9Q7D3</accession>
<sequence length="106" mass="11651">MASDKSLVVEMIKYSSPLSVIRALVVDSDSTCLEIVSKMLRVLGYQVVTAKKGADALNIVQQKGNELHLVLMEAHLPDMEINELIQKIKRISTLPFSSKVLLGSIV</sequence>
<dbReference type="EMBL" id="CM039426">
    <property type="protein sequence ID" value="KAI4356875.1"/>
    <property type="molecule type" value="Genomic_DNA"/>
</dbReference>
<keyword evidence="2" id="KW-1185">Reference proteome</keyword>
<proteinExistence type="predicted"/>
<name>A0ACB9Q7D3_BAUVA</name>
<dbReference type="Proteomes" id="UP000828941">
    <property type="component" value="Chromosome 1"/>
</dbReference>
<evidence type="ECO:0000313" key="1">
    <source>
        <dbReference type="EMBL" id="KAI4356875.1"/>
    </source>
</evidence>
<evidence type="ECO:0000313" key="2">
    <source>
        <dbReference type="Proteomes" id="UP000828941"/>
    </source>
</evidence>
<organism evidence="1 2">
    <name type="scientific">Bauhinia variegata</name>
    <name type="common">Purple orchid tree</name>
    <name type="synonym">Phanera variegata</name>
    <dbReference type="NCBI Taxonomy" id="167791"/>
    <lineage>
        <taxon>Eukaryota</taxon>
        <taxon>Viridiplantae</taxon>
        <taxon>Streptophyta</taxon>
        <taxon>Embryophyta</taxon>
        <taxon>Tracheophyta</taxon>
        <taxon>Spermatophyta</taxon>
        <taxon>Magnoliopsida</taxon>
        <taxon>eudicotyledons</taxon>
        <taxon>Gunneridae</taxon>
        <taxon>Pentapetalae</taxon>
        <taxon>rosids</taxon>
        <taxon>fabids</taxon>
        <taxon>Fabales</taxon>
        <taxon>Fabaceae</taxon>
        <taxon>Cercidoideae</taxon>
        <taxon>Cercideae</taxon>
        <taxon>Bauhiniinae</taxon>
        <taxon>Bauhinia</taxon>
    </lineage>
</organism>
<reference evidence="1 2" key="1">
    <citation type="journal article" date="2022" name="DNA Res.">
        <title>Chromosomal-level genome assembly of the orchid tree Bauhinia variegata (Leguminosae; Cercidoideae) supports the allotetraploid origin hypothesis of Bauhinia.</title>
        <authorList>
            <person name="Zhong Y."/>
            <person name="Chen Y."/>
            <person name="Zheng D."/>
            <person name="Pang J."/>
            <person name="Liu Y."/>
            <person name="Luo S."/>
            <person name="Meng S."/>
            <person name="Qian L."/>
            <person name="Wei D."/>
            <person name="Dai S."/>
            <person name="Zhou R."/>
        </authorList>
    </citation>
    <scope>NUCLEOTIDE SEQUENCE [LARGE SCALE GENOMIC DNA]</scope>
    <source>
        <strain evidence="1">BV-YZ2020</strain>
    </source>
</reference>
<gene>
    <name evidence="1" type="ORF">L6164_000860</name>
</gene>
<comment type="caution">
    <text evidence="1">The sequence shown here is derived from an EMBL/GenBank/DDBJ whole genome shotgun (WGS) entry which is preliminary data.</text>
</comment>
<protein>
    <submittedName>
        <fullName evidence="1">Uncharacterized protein</fullName>
    </submittedName>
</protein>